<dbReference type="EMBL" id="MIPT01000001">
    <property type="protein sequence ID" value="OHT20989.1"/>
    <property type="molecule type" value="Genomic_DNA"/>
</dbReference>
<keyword evidence="5 10" id="KW-0169">Cobalamin biosynthesis</keyword>
<dbReference type="InterPro" id="IPR017846">
    <property type="entry name" value="Nict_dMeBzImd_PRibTrfase_bact"/>
</dbReference>
<evidence type="ECO:0000256" key="9">
    <source>
        <dbReference type="ARBA" id="ARBA00047340"/>
    </source>
</evidence>
<gene>
    <name evidence="11" type="primary">cobU</name>
    <name evidence="10" type="synonym">cobT</name>
    <name evidence="11" type="ORF">BHE75_02994</name>
</gene>
<dbReference type="Pfam" id="PF02277">
    <property type="entry name" value="DBI_PRT"/>
    <property type="match status" value="1"/>
</dbReference>
<comment type="catalytic activity">
    <reaction evidence="9 10">
        <text>5,6-dimethylbenzimidazole + nicotinate beta-D-ribonucleotide = alpha-ribazole 5'-phosphate + nicotinate + H(+)</text>
        <dbReference type="Rhea" id="RHEA:11196"/>
        <dbReference type="ChEBI" id="CHEBI:15378"/>
        <dbReference type="ChEBI" id="CHEBI:15890"/>
        <dbReference type="ChEBI" id="CHEBI:32544"/>
        <dbReference type="ChEBI" id="CHEBI:57502"/>
        <dbReference type="ChEBI" id="CHEBI:57918"/>
        <dbReference type="EC" id="2.4.2.21"/>
    </reaction>
</comment>
<dbReference type="CDD" id="cd02439">
    <property type="entry name" value="DMB-PRT_CobT"/>
    <property type="match status" value="1"/>
</dbReference>
<comment type="pathway">
    <text evidence="1 10">Nucleoside biosynthesis; alpha-ribazole biosynthesis; alpha-ribazole from 5,6-dimethylbenzimidazole: step 1/2.</text>
</comment>
<reference evidence="11 12" key="1">
    <citation type="submission" date="2016-09" db="EMBL/GenBank/DDBJ databases">
        <title>Metabolic pathway, cell adaptation mechanisms and a novel monoxygenase revealed through proteogenomic-transcription analysis of a Sphingomonas haloaromaticamans strain degrading the fungicide ortho-phenylphenol.</title>
        <authorList>
            <person name="Perruchon C."/>
            <person name="Papadopoulou E.S."/>
            <person name="Rousidou C."/>
            <person name="Vasileiadis S."/>
            <person name="Tanou G."/>
            <person name="Amoutzias G."/>
            <person name="Molassiotis A."/>
            <person name="Karpouzas D.G."/>
        </authorList>
    </citation>
    <scope>NUCLEOTIDE SEQUENCE [LARGE SCALE GENOMIC DNA]</scope>
    <source>
        <strain evidence="11 12">P3</strain>
    </source>
</reference>
<evidence type="ECO:0000256" key="3">
    <source>
        <dbReference type="ARBA" id="ARBA00011991"/>
    </source>
</evidence>
<dbReference type="UniPathway" id="UPA00061">
    <property type="reaction ID" value="UER00516"/>
</dbReference>
<dbReference type="NCBIfam" id="TIGR03160">
    <property type="entry name" value="cobT_DBIPRT"/>
    <property type="match status" value="1"/>
</dbReference>
<dbReference type="Gene3D" id="1.10.1610.10">
    <property type="match status" value="1"/>
</dbReference>
<dbReference type="InterPro" id="IPR023195">
    <property type="entry name" value="Nict_dMeBzImd_PRibTrfase_N"/>
</dbReference>
<evidence type="ECO:0000256" key="10">
    <source>
        <dbReference type="HAMAP-Rule" id="MF_00230"/>
    </source>
</evidence>
<feature type="active site" description="Proton acceptor" evidence="10">
    <location>
        <position position="307"/>
    </location>
</feature>
<dbReference type="InterPro" id="IPR036087">
    <property type="entry name" value="Nict_dMeBzImd_PRibTrfase_sf"/>
</dbReference>
<comment type="similarity">
    <text evidence="2 10">Belongs to the CobT family.</text>
</comment>
<keyword evidence="12" id="KW-1185">Reference proteome</keyword>
<dbReference type="GO" id="GO:0008939">
    <property type="term" value="F:nicotinate-nucleotide-dimethylbenzimidazole phosphoribosyltransferase activity"/>
    <property type="evidence" value="ECO:0007669"/>
    <property type="project" value="UniProtKB-UniRule"/>
</dbReference>
<dbReference type="SUPFAM" id="SSF52733">
    <property type="entry name" value="Nicotinate mononucleotide:5,6-dimethylbenzimidazole phosphoribosyltransferase (CobT)"/>
    <property type="match status" value="1"/>
</dbReference>
<evidence type="ECO:0000256" key="8">
    <source>
        <dbReference type="ARBA" id="ARBA00030686"/>
    </source>
</evidence>
<evidence type="ECO:0000256" key="7">
    <source>
        <dbReference type="ARBA" id="ARBA00022679"/>
    </source>
</evidence>
<evidence type="ECO:0000256" key="2">
    <source>
        <dbReference type="ARBA" id="ARBA00007110"/>
    </source>
</evidence>
<dbReference type="EC" id="2.4.2.21" evidence="3 10"/>
<evidence type="ECO:0000256" key="5">
    <source>
        <dbReference type="ARBA" id="ARBA00022573"/>
    </source>
</evidence>
<evidence type="ECO:0000313" key="11">
    <source>
        <dbReference type="EMBL" id="OHT20989.1"/>
    </source>
</evidence>
<dbReference type="PANTHER" id="PTHR43463:SF1">
    <property type="entry name" value="NICOTINATE-NUCLEOTIDE--DIMETHYLBENZIMIDAZOLE PHOSPHORIBOSYLTRANSFERASE"/>
    <property type="match status" value="1"/>
</dbReference>
<dbReference type="NCBIfam" id="NF000996">
    <property type="entry name" value="PRK00105.1"/>
    <property type="match status" value="1"/>
</dbReference>
<organism evidence="11 12">
    <name type="scientific">Edaphosphingomonas haloaromaticamans</name>
    <dbReference type="NCBI Taxonomy" id="653954"/>
    <lineage>
        <taxon>Bacteria</taxon>
        <taxon>Pseudomonadati</taxon>
        <taxon>Pseudomonadota</taxon>
        <taxon>Alphaproteobacteria</taxon>
        <taxon>Sphingomonadales</taxon>
        <taxon>Rhizorhabdaceae</taxon>
        <taxon>Edaphosphingomonas</taxon>
    </lineage>
</organism>
<accession>A0A1S1HFD5</accession>
<evidence type="ECO:0000256" key="6">
    <source>
        <dbReference type="ARBA" id="ARBA00022676"/>
    </source>
</evidence>
<keyword evidence="7 10" id="KW-0808">Transferase</keyword>
<evidence type="ECO:0000256" key="1">
    <source>
        <dbReference type="ARBA" id="ARBA00005049"/>
    </source>
</evidence>
<dbReference type="Gene3D" id="3.40.50.10210">
    <property type="match status" value="1"/>
</dbReference>
<name>A0A1S1HFD5_9SPHN</name>
<dbReference type="Proteomes" id="UP000179467">
    <property type="component" value="Unassembled WGS sequence"/>
</dbReference>
<dbReference type="InterPro" id="IPR003200">
    <property type="entry name" value="Nict_dMeBzImd_PRibTrfase"/>
</dbReference>
<dbReference type="AlphaFoldDB" id="A0A1S1HFD5"/>
<comment type="function">
    <text evidence="10">Catalyzes the synthesis of alpha-ribazole-5'-phosphate from nicotinate mononucleotide (NAMN) and 5,6-dimethylbenzimidazole (DMB).</text>
</comment>
<dbReference type="PANTHER" id="PTHR43463">
    <property type="entry name" value="NICOTINATE-NUCLEOTIDE--DIMETHYLBENZIMIDAZOLE PHOSPHORIBOSYLTRANSFERASE"/>
    <property type="match status" value="1"/>
</dbReference>
<keyword evidence="6 10" id="KW-0328">Glycosyltransferase</keyword>
<protein>
    <recommendedName>
        <fullName evidence="4 10">Nicotinate-nucleotide--dimethylbenzimidazole phosphoribosyltransferase</fullName>
        <shortName evidence="10">NN:DBI PRT</shortName>
        <ecNumber evidence="3 10">2.4.2.21</ecNumber>
    </recommendedName>
    <alternativeName>
        <fullName evidence="8 10">N(1)-alpha-phosphoribosyltransferase</fullName>
    </alternativeName>
</protein>
<evidence type="ECO:0000256" key="4">
    <source>
        <dbReference type="ARBA" id="ARBA00015486"/>
    </source>
</evidence>
<dbReference type="HAMAP" id="MF_00230">
    <property type="entry name" value="CobT"/>
    <property type="match status" value="1"/>
</dbReference>
<dbReference type="GO" id="GO:0009236">
    <property type="term" value="P:cobalamin biosynthetic process"/>
    <property type="evidence" value="ECO:0007669"/>
    <property type="project" value="UniProtKB-UniRule"/>
</dbReference>
<proteinExistence type="inferred from homology"/>
<evidence type="ECO:0000313" key="12">
    <source>
        <dbReference type="Proteomes" id="UP000179467"/>
    </source>
</evidence>
<comment type="caution">
    <text evidence="11">The sequence shown here is derived from an EMBL/GenBank/DDBJ whole genome shotgun (WGS) entry which is preliminary data.</text>
</comment>
<sequence>MAAGMFASAADFSAALSALPSPDSGARSAAAARQAQLTKPPGSLGRLEDLAILIAGWQGRERPEIGRARVAVFAGNHGVAARGVSAFPASVTAQMVENFARGGAAINALSAAAGAELVVVPIDLDRPTADFTMAAAMTEAECLAALNAGAAVVEDGIDLLAVGEMGIANSTAAAALCAASFGGEAVDWAGPGTGVDAAGLARKAAVIDAALAFHRGAPASPFETLRRLGGRELSAIAGAVVTARLARVPVVMDGFIATAAIAPIAASQPAIVDHVIAGHVSAEPGHRRLLDRIGLAPLLSLDMRLGEGSGAAVAINIIRSALAAHGGMATFAEAGIGGA</sequence>